<comment type="catalytic activity">
    <reaction evidence="3">
        <text>a monoacylglycerol + H2O = glycerol + a fatty acid + H(+)</text>
        <dbReference type="Rhea" id="RHEA:15245"/>
        <dbReference type="ChEBI" id="CHEBI:15377"/>
        <dbReference type="ChEBI" id="CHEBI:15378"/>
        <dbReference type="ChEBI" id="CHEBI:17408"/>
        <dbReference type="ChEBI" id="CHEBI:17754"/>
        <dbReference type="ChEBI" id="CHEBI:28868"/>
    </reaction>
</comment>
<evidence type="ECO:0000313" key="7">
    <source>
        <dbReference type="Proteomes" id="UP001302321"/>
    </source>
</evidence>
<reference evidence="6" key="2">
    <citation type="submission" date="2023-05" db="EMBL/GenBank/DDBJ databases">
        <authorList>
            <consortium name="Lawrence Berkeley National Laboratory"/>
            <person name="Steindorff A."/>
            <person name="Hensen N."/>
            <person name="Bonometti L."/>
            <person name="Westerberg I."/>
            <person name="Brannstrom I.O."/>
            <person name="Guillou S."/>
            <person name="Cros-Aarteil S."/>
            <person name="Calhoun S."/>
            <person name="Haridas S."/>
            <person name="Kuo A."/>
            <person name="Mondo S."/>
            <person name="Pangilinan J."/>
            <person name="Riley R."/>
            <person name="Labutti K."/>
            <person name="Andreopoulos B."/>
            <person name="Lipzen A."/>
            <person name="Chen C."/>
            <person name="Yanf M."/>
            <person name="Daum C."/>
            <person name="Ng V."/>
            <person name="Clum A."/>
            <person name="Ohm R."/>
            <person name="Martin F."/>
            <person name="Silar P."/>
            <person name="Natvig D."/>
            <person name="Lalanne C."/>
            <person name="Gautier V."/>
            <person name="Ament-Velasquez S.L."/>
            <person name="Kruys A."/>
            <person name="Hutchinson M.I."/>
            <person name="Powell A.J."/>
            <person name="Barry K."/>
            <person name="Miller A.N."/>
            <person name="Grigoriev I.V."/>
            <person name="Debuchy R."/>
            <person name="Gladieux P."/>
            <person name="Thoren M.H."/>
            <person name="Johannesson H."/>
        </authorList>
    </citation>
    <scope>NUCLEOTIDE SEQUENCE</scope>
    <source>
        <strain evidence="6">CBS 892.96</strain>
    </source>
</reference>
<feature type="domain" description="Fungal lipase-type" evidence="5">
    <location>
        <begin position="99"/>
        <end position="230"/>
    </location>
</feature>
<dbReference type="PANTHER" id="PTHR45856:SF11">
    <property type="entry name" value="FUNGAL LIPASE-LIKE DOMAIN-CONTAINING PROTEIN"/>
    <property type="match status" value="1"/>
</dbReference>
<keyword evidence="7" id="KW-1185">Reference proteome</keyword>
<protein>
    <submittedName>
        <fullName evidence="6">Mono and diacylglycerol lipase</fullName>
    </submittedName>
</protein>
<dbReference type="InterPro" id="IPR051218">
    <property type="entry name" value="Sec_MonoDiacylglyc_Lipase"/>
</dbReference>
<accession>A0AAN6WD51</accession>
<comment type="catalytic activity">
    <reaction evidence="2">
        <text>a diacylglycerol + H2O = a monoacylglycerol + a fatty acid + H(+)</text>
        <dbReference type="Rhea" id="RHEA:32731"/>
        <dbReference type="ChEBI" id="CHEBI:15377"/>
        <dbReference type="ChEBI" id="CHEBI:15378"/>
        <dbReference type="ChEBI" id="CHEBI:17408"/>
        <dbReference type="ChEBI" id="CHEBI:18035"/>
        <dbReference type="ChEBI" id="CHEBI:28868"/>
    </reaction>
</comment>
<evidence type="ECO:0000259" key="5">
    <source>
        <dbReference type="Pfam" id="PF01764"/>
    </source>
</evidence>
<dbReference type="Proteomes" id="UP001302321">
    <property type="component" value="Unassembled WGS sequence"/>
</dbReference>
<dbReference type="SUPFAM" id="SSF53474">
    <property type="entry name" value="alpha/beta-Hydrolases"/>
    <property type="match status" value="1"/>
</dbReference>
<evidence type="ECO:0000256" key="3">
    <source>
        <dbReference type="ARBA" id="ARBA00048461"/>
    </source>
</evidence>
<sequence length="332" mass="35695">MKVSLFTGLSLAAFAIAAPQKRNLPTAAELDRFKVFAEWSAAAGCMTEGQPAGTQVACLANQCNTLTSRNATVFSPSFTGTILDTRGFVAVDPVAKEIVLAFRGSVSARNWAADFIFVQVPCDYTFGCLVHTGFLASWAEVKSSAMAAVTAARKAHPTFKVAVTGFSLGAAVGTIAAAEIRRSLKIPVDLITFGSPRVGNSAFAKFVTAQAGAEYRLTHANDPIARLPPIIFNYRHTSPEYWFDEGTDGIVTLDEFTVCEGHANIKCNGGTGEFDMDKHGWYFQNFNGCSPPSTPFKTRNTEISDAELAKIVNEWVKEDKVLAKNLELGGEA</sequence>
<dbReference type="CDD" id="cd00519">
    <property type="entry name" value="Lipase_3"/>
    <property type="match status" value="1"/>
</dbReference>
<organism evidence="6 7">
    <name type="scientific">Triangularia setosa</name>
    <dbReference type="NCBI Taxonomy" id="2587417"/>
    <lineage>
        <taxon>Eukaryota</taxon>
        <taxon>Fungi</taxon>
        <taxon>Dikarya</taxon>
        <taxon>Ascomycota</taxon>
        <taxon>Pezizomycotina</taxon>
        <taxon>Sordariomycetes</taxon>
        <taxon>Sordariomycetidae</taxon>
        <taxon>Sordariales</taxon>
        <taxon>Podosporaceae</taxon>
        <taxon>Triangularia</taxon>
    </lineage>
</organism>
<dbReference type="InterPro" id="IPR002921">
    <property type="entry name" value="Fungal_lipase-type"/>
</dbReference>
<dbReference type="Pfam" id="PF01764">
    <property type="entry name" value="Lipase_3"/>
    <property type="match status" value="1"/>
</dbReference>
<dbReference type="GO" id="GO:0006629">
    <property type="term" value="P:lipid metabolic process"/>
    <property type="evidence" value="ECO:0007669"/>
    <property type="project" value="InterPro"/>
</dbReference>
<comment type="similarity">
    <text evidence="1">Belongs to the AB hydrolase superfamily. Lipase family. Class 3 subfamily.</text>
</comment>
<evidence type="ECO:0000256" key="1">
    <source>
        <dbReference type="ARBA" id="ARBA00043996"/>
    </source>
</evidence>
<dbReference type="EMBL" id="MU866140">
    <property type="protein sequence ID" value="KAK4178377.1"/>
    <property type="molecule type" value="Genomic_DNA"/>
</dbReference>
<reference evidence="6" key="1">
    <citation type="journal article" date="2023" name="Mol. Phylogenet. Evol.">
        <title>Genome-scale phylogeny and comparative genomics of the fungal order Sordariales.</title>
        <authorList>
            <person name="Hensen N."/>
            <person name="Bonometti L."/>
            <person name="Westerberg I."/>
            <person name="Brannstrom I.O."/>
            <person name="Guillou S."/>
            <person name="Cros-Aarteil S."/>
            <person name="Calhoun S."/>
            <person name="Haridas S."/>
            <person name="Kuo A."/>
            <person name="Mondo S."/>
            <person name="Pangilinan J."/>
            <person name="Riley R."/>
            <person name="LaButti K."/>
            <person name="Andreopoulos B."/>
            <person name="Lipzen A."/>
            <person name="Chen C."/>
            <person name="Yan M."/>
            <person name="Daum C."/>
            <person name="Ng V."/>
            <person name="Clum A."/>
            <person name="Steindorff A."/>
            <person name="Ohm R.A."/>
            <person name="Martin F."/>
            <person name="Silar P."/>
            <person name="Natvig D.O."/>
            <person name="Lalanne C."/>
            <person name="Gautier V."/>
            <person name="Ament-Velasquez S.L."/>
            <person name="Kruys A."/>
            <person name="Hutchinson M.I."/>
            <person name="Powell A.J."/>
            <person name="Barry K."/>
            <person name="Miller A.N."/>
            <person name="Grigoriev I.V."/>
            <person name="Debuchy R."/>
            <person name="Gladieux P."/>
            <person name="Hiltunen Thoren M."/>
            <person name="Johannesson H."/>
        </authorList>
    </citation>
    <scope>NUCLEOTIDE SEQUENCE</scope>
    <source>
        <strain evidence="6">CBS 892.96</strain>
    </source>
</reference>
<dbReference type="Gene3D" id="3.40.50.1820">
    <property type="entry name" value="alpha/beta hydrolase"/>
    <property type="match status" value="1"/>
</dbReference>
<evidence type="ECO:0000313" key="6">
    <source>
        <dbReference type="EMBL" id="KAK4178377.1"/>
    </source>
</evidence>
<evidence type="ECO:0000256" key="2">
    <source>
        <dbReference type="ARBA" id="ARBA00047591"/>
    </source>
</evidence>
<keyword evidence="4" id="KW-0732">Signal</keyword>
<comment type="caution">
    <text evidence="6">The sequence shown here is derived from an EMBL/GenBank/DDBJ whole genome shotgun (WGS) entry which is preliminary data.</text>
</comment>
<dbReference type="PANTHER" id="PTHR45856">
    <property type="entry name" value="ALPHA/BETA-HYDROLASES SUPERFAMILY PROTEIN"/>
    <property type="match status" value="1"/>
</dbReference>
<gene>
    <name evidence="6" type="ORF">QBC36DRAFT_309235</name>
</gene>
<dbReference type="AlphaFoldDB" id="A0AAN6WD51"/>
<feature type="signal peptide" evidence="4">
    <location>
        <begin position="1"/>
        <end position="17"/>
    </location>
</feature>
<proteinExistence type="inferred from homology"/>
<feature type="chain" id="PRO_5042978183" evidence="4">
    <location>
        <begin position="18"/>
        <end position="332"/>
    </location>
</feature>
<evidence type="ECO:0000256" key="4">
    <source>
        <dbReference type="SAM" id="SignalP"/>
    </source>
</evidence>
<name>A0AAN6WD51_9PEZI</name>
<dbReference type="InterPro" id="IPR029058">
    <property type="entry name" value="AB_hydrolase_fold"/>
</dbReference>